<accession>A0A1W0X762</accession>
<name>A0A1W0X762_HYPEX</name>
<comment type="caution">
    <text evidence="1">The sequence shown here is derived from an EMBL/GenBank/DDBJ whole genome shotgun (WGS) entry which is preliminary data.</text>
</comment>
<dbReference type="AlphaFoldDB" id="A0A1W0X762"/>
<organism evidence="1 2">
    <name type="scientific">Hypsibius exemplaris</name>
    <name type="common">Freshwater tardigrade</name>
    <dbReference type="NCBI Taxonomy" id="2072580"/>
    <lineage>
        <taxon>Eukaryota</taxon>
        <taxon>Metazoa</taxon>
        <taxon>Ecdysozoa</taxon>
        <taxon>Tardigrada</taxon>
        <taxon>Eutardigrada</taxon>
        <taxon>Parachela</taxon>
        <taxon>Hypsibioidea</taxon>
        <taxon>Hypsibiidae</taxon>
        <taxon>Hypsibius</taxon>
    </lineage>
</organism>
<evidence type="ECO:0000313" key="1">
    <source>
        <dbReference type="EMBL" id="OQV23396.1"/>
    </source>
</evidence>
<evidence type="ECO:0000313" key="2">
    <source>
        <dbReference type="Proteomes" id="UP000192578"/>
    </source>
</evidence>
<proteinExistence type="predicted"/>
<protein>
    <submittedName>
        <fullName evidence="1">Uncharacterized protein</fullName>
    </submittedName>
</protein>
<keyword evidence="2" id="KW-1185">Reference proteome</keyword>
<dbReference type="EMBL" id="MTYJ01000012">
    <property type="protein sequence ID" value="OQV23396.1"/>
    <property type="molecule type" value="Genomic_DNA"/>
</dbReference>
<reference evidence="2" key="1">
    <citation type="submission" date="2017-01" db="EMBL/GenBank/DDBJ databases">
        <title>Comparative genomics of anhydrobiosis in the tardigrade Hypsibius dujardini.</title>
        <authorList>
            <person name="Yoshida Y."/>
            <person name="Koutsovoulos G."/>
            <person name="Laetsch D."/>
            <person name="Stevens L."/>
            <person name="Kumar S."/>
            <person name="Horikawa D."/>
            <person name="Ishino K."/>
            <person name="Komine S."/>
            <person name="Tomita M."/>
            <person name="Blaxter M."/>
            <person name="Arakawa K."/>
        </authorList>
    </citation>
    <scope>NUCLEOTIDE SEQUENCE [LARGE SCALE GENOMIC DNA]</scope>
    <source>
        <strain evidence="2">Z151</strain>
    </source>
</reference>
<dbReference type="Proteomes" id="UP000192578">
    <property type="component" value="Unassembled WGS sequence"/>
</dbReference>
<sequence>MLTSRRLAATPEEVTVHVNPLLKQTLQRSAAQSRAHFSFEAISADDCAALQTANCRILMEREYSDNCGPTKPIISYYNSDAGEVETKISG</sequence>
<gene>
    <name evidence="1" type="ORF">BV898_02842</name>
</gene>